<dbReference type="RefSeq" id="WP_135464302.1">
    <property type="nucleotide sequence ID" value="NZ_SRLC01000002.1"/>
</dbReference>
<dbReference type="PANTHER" id="PTHR41339:SF1">
    <property type="entry name" value="SECRETED PROTEIN"/>
    <property type="match status" value="1"/>
</dbReference>
<keyword evidence="4" id="KW-1185">Reference proteome</keyword>
<dbReference type="Proteomes" id="UP000297549">
    <property type="component" value="Unassembled WGS sequence"/>
</dbReference>
<name>A0A4Z0PWU4_9BACT</name>
<dbReference type="AlphaFoldDB" id="A0A4Z0PWU4"/>
<dbReference type="InterPro" id="IPR026444">
    <property type="entry name" value="Secre_tail"/>
</dbReference>
<organism evidence="3 4">
    <name type="scientific">Hymenobacter aquaticus</name>
    <dbReference type="NCBI Taxonomy" id="1867101"/>
    <lineage>
        <taxon>Bacteria</taxon>
        <taxon>Pseudomonadati</taxon>
        <taxon>Bacteroidota</taxon>
        <taxon>Cytophagia</taxon>
        <taxon>Cytophagales</taxon>
        <taxon>Hymenobacteraceae</taxon>
        <taxon>Hymenobacter</taxon>
    </lineage>
</organism>
<proteinExistence type="predicted"/>
<evidence type="ECO:0000313" key="4">
    <source>
        <dbReference type="Proteomes" id="UP000297549"/>
    </source>
</evidence>
<keyword evidence="2" id="KW-0732">Signal</keyword>
<reference evidence="3 4" key="1">
    <citation type="submission" date="2019-04" db="EMBL/GenBank/DDBJ databases">
        <authorList>
            <person name="Feng G."/>
            <person name="Zhang J."/>
            <person name="Zhu H."/>
        </authorList>
    </citation>
    <scope>NUCLEOTIDE SEQUENCE [LARGE SCALE GENOMIC DNA]</scope>
    <source>
        <strain evidence="3 4">JCM 31653</strain>
    </source>
</reference>
<gene>
    <name evidence="3" type="ORF">E5K00_15925</name>
</gene>
<evidence type="ECO:0000256" key="2">
    <source>
        <dbReference type="SAM" id="SignalP"/>
    </source>
</evidence>
<feature type="chain" id="PRO_5021342340" evidence="2">
    <location>
        <begin position="23"/>
        <end position="550"/>
    </location>
</feature>
<comment type="caution">
    <text evidence="3">The sequence shown here is derived from an EMBL/GenBank/DDBJ whole genome shotgun (WGS) entry which is preliminary data.</text>
</comment>
<feature type="signal peptide" evidence="2">
    <location>
        <begin position="1"/>
        <end position="22"/>
    </location>
</feature>
<dbReference type="OrthoDB" id="1521716at2"/>
<sequence>MKKLLLPVLLACSLATAPAATAVAQTACPTAPAATVISGNITQNTTLTSSNIYLLSGFVYVKAGATLTIQPGTIIKGEKSTKGALIIEQGAKIIADGTAARPIVFTSNEPAGSRARGDWGGLIICGRAPVNLSGTPIIEGGVGSTYGGTDANDNSGILRYVRIEFPGIAFQPNSEINGLTLGGVGAGTTIDYVQVYASGDDSFEWFGGTVNAKHLVAVSTTDDDFDTDNGYSGKVQYGLIVRTPTVGDVSGSTAFESDNDSGGSTNTPQTSPVFSNVTALLRTPIGASANFTRAMHLRRNTAISIFNTVLSGWPTGLTLDGTGAQGNAGSGKLVLKNNVMANMTTNFELAGATYDVAGFWNAAANANTLYTNAADLGLNTDNFNSTGICTNAACVPSFELPAASPLRTGGAFTDAKLADSFFDKTATFRGAFGTSNWTAGWTNFNPQTTCYNIVGQTLATKPANDQVQSLSVAPNPTAGEALLSFELKRADVATIRVTDAVGRAVARIEVGRLGAGLQQVALPASLQNGVYLATVTTNETSQTVRFVVAK</sequence>
<protein>
    <submittedName>
        <fullName evidence="3">T9SS type A sorting domain-containing protein</fullName>
    </submittedName>
</protein>
<feature type="region of interest" description="Disordered" evidence="1">
    <location>
        <begin position="251"/>
        <end position="271"/>
    </location>
</feature>
<evidence type="ECO:0000313" key="3">
    <source>
        <dbReference type="EMBL" id="TGE21756.1"/>
    </source>
</evidence>
<dbReference type="NCBIfam" id="TIGR04183">
    <property type="entry name" value="Por_Secre_tail"/>
    <property type="match status" value="1"/>
</dbReference>
<dbReference type="PANTHER" id="PTHR41339">
    <property type="entry name" value="LIPL48"/>
    <property type="match status" value="1"/>
</dbReference>
<evidence type="ECO:0000256" key="1">
    <source>
        <dbReference type="SAM" id="MobiDB-lite"/>
    </source>
</evidence>
<dbReference type="EMBL" id="SRLC01000002">
    <property type="protein sequence ID" value="TGE21756.1"/>
    <property type="molecule type" value="Genomic_DNA"/>
</dbReference>
<accession>A0A4Z0PWU4</accession>